<dbReference type="RefSeq" id="WP_210307123.1">
    <property type="nucleotide sequence ID" value="NZ_JACIIU010000013.1"/>
</dbReference>
<proteinExistence type="predicted"/>
<keyword evidence="4" id="KW-1133">Transmembrane helix</keyword>
<keyword evidence="3" id="KW-0902">Two-component regulatory system</keyword>
<dbReference type="GO" id="GO:0000160">
    <property type="term" value="P:phosphorelay signal transduction system"/>
    <property type="evidence" value="ECO:0007669"/>
    <property type="project" value="UniProtKB-KW"/>
</dbReference>
<evidence type="ECO:0000256" key="3">
    <source>
        <dbReference type="ARBA" id="ARBA00023012"/>
    </source>
</evidence>
<dbReference type="Gene3D" id="3.30.565.10">
    <property type="entry name" value="Histidine kinase-like ATPase, C-terminal domain"/>
    <property type="match status" value="1"/>
</dbReference>
<dbReference type="Pfam" id="PF02518">
    <property type="entry name" value="HATPase_c"/>
    <property type="match status" value="1"/>
</dbReference>
<gene>
    <name evidence="7" type="ORF">FHS77_002489</name>
</gene>
<dbReference type="GO" id="GO:0016301">
    <property type="term" value="F:kinase activity"/>
    <property type="evidence" value="ECO:0007669"/>
    <property type="project" value="UniProtKB-KW"/>
</dbReference>
<comment type="caution">
    <text evidence="7">The sequence shown here is derived from an EMBL/GenBank/DDBJ whole genome shotgun (WGS) entry which is preliminary data.</text>
</comment>
<sequence length="601" mass="67580">MAVQAAPALANGEYPVKGTWKNVTLPDVGWNHFTEEHVVDEQVAYNGIWYRIDWQRDCTHGQTPPVALVTESIVLAGEIYLNDELLWRDASLVEPMSRSWNMPRMLRLSEPQLRDGINSIRIHVVSMPGQQLGLGRVFVGTTSAMQQIYDELWWRNRTIFTINLIVSAVLGLFFLTLWVAHRNETAYGWYALSTLCWIVFAANILATSPWPFASSAMAVSVCLIALLLSISCFCIFSWRLSGWKLPRIERALWLLTALLVLVMVITPFAYAITTHAIVVSISTFVFAANCTAMPVRAWRTRNPEHVLLGLCLLALLVFSVHDYLVISRLIASSTTIMPYANIAITLCLAGIMGVRHARNARRVERFNVDLQEAVTNAQTELAATLKQQYGLALINSRLQDRLQLAHDLHDSLGGSLLHIMATVEQSPQALQRDRVLSMLKLLRDDLRQTIDSSSSEGVETPVTPKEWIAPLRHRFTTLFDHYNIQSDWLLPDEWVTRPNAMQCLVLTRLVEEGLTNVVRHSHAENVFIRLILNDKTNLTLEIEDDGVGFDVEAVLQSGLSVGIRSMTTRIARLEGNLTITSEPGKTLLKARIKFAGDDLQH</sequence>
<feature type="transmembrane region" description="Helical" evidence="4">
    <location>
        <begin position="159"/>
        <end position="180"/>
    </location>
</feature>
<keyword evidence="4" id="KW-0472">Membrane</keyword>
<feature type="transmembrane region" description="Helical" evidence="4">
    <location>
        <begin position="336"/>
        <end position="354"/>
    </location>
</feature>
<feature type="transmembrane region" description="Helical" evidence="4">
    <location>
        <begin position="187"/>
        <end position="206"/>
    </location>
</feature>
<name>A0A841LZH5_9HYPH</name>
<evidence type="ECO:0000259" key="6">
    <source>
        <dbReference type="Pfam" id="PF07695"/>
    </source>
</evidence>
<feature type="transmembrane region" description="Helical" evidence="4">
    <location>
        <begin position="276"/>
        <end position="295"/>
    </location>
</feature>
<dbReference type="EMBL" id="JACIIU010000013">
    <property type="protein sequence ID" value="MBB6261922.1"/>
    <property type="molecule type" value="Genomic_DNA"/>
</dbReference>
<evidence type="ECO:0000313" key="8">
    <source>
        <dbReference type="Proteomes" id="UP000555393"/>
    </source>
</evidence>
<organism evidence="7 8">
    <name type="scientific">Paenochrobactrum gallinarii</name>
    <dbReference type="NCBI Taxonomy" id="643673"/>
    <lineage>
        <taxon>Bacteria</taxon>
        <taxon>Pseudomonadati</taxon>
        <taxon>Pseudomonadota</taxon>
        <taxon>Alphaproteobacteria</taxon>
        <taxon>Hyphomicrobiales</taxon>
        <taxon>Brucellaceae</taxon>
        <taxon>Paenochrobactrum</taxon>
    </lineage>
</organism>
<accession>A0A841LZH5</accession>
<dbReference type="InterPro" id="IPR036890">
    <property type="entry name" value="HATPase_C_sf"/>
</dbReference>
<keyword evidence="2 7" id="KW-0418">Kinase</keyword>
<keyword evidence="4" id="KW-0812">Transmembrane</keyword>
<dbReference type="PANTHER" id="PTHR24421">
    <property type="entry name" value="NITRATE/NITRITE SENSOR PROTEIN NARX-RELATED"/>
    <property type="match status" value="1"/>
</dbReference>
<evidence type="ECO:0000256" key="2">
    <source>
        <dbReference type="ARBA" id="ARBA00022777"/>
    </source>
</evidence>
<dbReference type="SUPFAM" id="SSF55874">
    <property type="entry name" value="ATPase domain of HSP90 chaperone/DNA topoisomerase II/histidine kinase"/>
    <property type="match status" value="1"/>
</dbReference>
<dbReference type="AlphaFoldDB" id="A0A841LZH5"/>
<dbReference type="InterPro" id="IPR050482">
    <property type="entry name" value="Sensor_HK_TwoCompSys"/>
</dbReference>
<keyword evidence="8" id="KW-1185">Reference proteome</keyword>
<dbReference type="Pfam" id="PF07695">
    <property type="entry name" value="7TMR-DISM_7TM"/>
    <property type="match status" value="1"/>
</dbReference>
<reference evidence="7 8" key="1">
    <citation type="submission" date="2020-08" db="EMBL/GenBank/DDBJ databases">
        <title>Genomic Encyclopedia of Type Strains, Phase IV (KMG-IV): sequencing the most valuable type-strain genomes for metagenomic binning, comparative biology and taxonomic classification.</title>
        <authorList>
            <person name="Goeker M."/>
        </authorList>
    </citation>
    <scope>NUCLEOTIDE SEQUENCE [LARGE SCALE GENOMIC DNA]</scope>
    <source>
        <strain evidence="7 8">DSM 22336</strain>
    </source>
</reference>
<feature type="transmembrane region" description="Helical" evidence="4">
    <location>
        <begin position="212"/>
        <end position="238"/>
    </location>
</feature>
<evidence type="ECO:0000256" key="1">
    <source>
        <dbReference type="ARBA" id="ARBA00022679"/>
    </source>
</evidence>
<dbReference type="InterPro" id="IPR003594">
    <property type="entry name" value="HATPase_dom"/>
</dbReference>
<evidence type="ECO:0000256" key="4">
    <source>
        <dbReference type="SAM" id="Phobius"/>
    </source>
</evidence>
<feature type="transmembrane region" description="Helical" evidence="4">
    <location>
        <begin position="250"/>
        <end position="270"/>
    </location>
</feature>
<dbReference type="CDD" id="cd16917">
    <property type="entry name" value="HATPase_UhpB-NarQ-NarX-like"/>
    <property type="match status" value="1"/>
</dbReference>
<feature type="transmembrane region" description="Helical" evidence="4">
    <location>
        <begin position="307"/>
        <end position="330"/>
    </location>
</feature>
<dbReference type="Proteomes" id="UP000555393">
    <property type="component" value="Unassembled WGS sequence"/>
</dbReference>
<protein>
    <submittedName>
        <fullName evidence="7">Signal transduction histidine kinase</fullName>
    </submittedName>
</protein>
<evidence type="ECO:0000259" key="5">
    <source>
        <dbReference type="Pfam" id="PF02518"/>
    </source>
</evidence>
<feature type="domain" description="Histidine kinase/HSP90-like ATPase" evidence="5">
    <location>
        <begin position="506"/>
        <end position="586"/>
    </location>
</feature>
<dbReference type="InterPro" id="IPR011623">
    <property type="entry name" value="7TMR_DISM_rcpt_extracell_dom1"/>
</dbReference>
<keyword evidence="1" id="KW-0808">Transferase</keyword>
<feature type="domain" description="7TM-DISM receptor extracellular" evidence="6">
    <location>
        <begin position="159"/>
        <end position="340"/>
    </location>
</feature>
<evidence type="ECO:0000313" key="7">
    <source>
        <dbReference type="EMBL" id="MBB6261922.1"/>
    </source>
</evidence>